<gene>
    <name evidence="2" type="primary">ytpA</name>
    <name evidence="2" type="ORF">VQ7734_02967</name>
</gene>
<proteinExistence type="predicted"/>
<dbReference type="OrthoDB" id="9788260at2"/>
<dbReference type="InterPro" id="IPR051044">
    <property type="entry name" value="MAG_DAG_Lipase"/>
</dbReference>
<evidence type="ECO:0000313" key="3">
    <source>
        <dbReference type="Proteomes" id="UP000184600"/>
    </source>
</evidence>
<dbReference type="SUPFAM" id="SSF53474">
    <property type="entry name" value="alpha/beta-Hydrolases"/>
    <property type="match status" value="1"/>
</dbReference>
<dbReference type="InterPro" id="IPR029058">
    <property type="entry name" value="AB_hydrolase_fold"/>
</dbReference>
<organism evidence="2 3">
    <name type="scientific">Vibrio quintilis</name>
    <dbReference type="NCBI Taxonomy" id="1117707"/>
    <lineage>
        <taxon>Bacteria</taxon>
        <taxon>Pseudomonadati</taxon>
        <taxon>Pseudomonadota</taxon>
        <taxon>Gammaproteobacteria</taxon>
        <taxon>Vibrionales</taxon>
        <taxon>Vibrionaceae</taxon>
        <taxon>Vibrio</taxon>
    </lineage>
</organism>
<sequence>MMNQHAMPPSSYTQESLFEQAINKDILTLWQKREEGKVTAFDNKQIYWCRLTHPKHKKMVFILNGRGESVLKYQEVFFELYHQGYDVYSLDHRGQGLSDRLTDNKQIGYVRSYEDYILDISYVLEQFSHLEYQYRFLLAHSMGSAIAARYIQTHPHHIFHAMAMSAPMIGLNVPLHLRPVIHPLARYLASRDTGSDYAPGYSAYENKPFEGNPLTHSRVRYQWFRNLYEQHPEIKIGGPSSHWVWQTLIALKQCHRQIRRINLPTLILQAGSDTLVNNASQVKFYHKLSQTNPRSKLTVIHGARHELLFESDQYRSQTLNEIIRFFDTCRQES</sequence>
<evidence type="ECO:0000313" key="2">
    <source>
        <dbReference type="EMBL" id="SHO57198.1"/>
    </source>
</evidence>
<accession>A0A1M7YX70</accession>
<keyword evidence="2" id="KW-0378">Hydrolase</keyword>
<dbReference type="Proteomes" id="UP000184600">
    <property type="component" value="Unassembled WGS sequence"/>
</dbReference>
<dbReference type="EC" id="3.1.1.-" evidence="2"/>
<dbReference type="EMBL" id="FRFG01000035">
    <property type="protein sequence ID" value="SHO57198.1"/>
    <property type="molecule type" value="Genomic_DNA"/>
</dbReference>
<dbReference type="Pfam" id="PF12146">
    <property type="entry name" value="Hydrolase_4"/>
    <property type="match status" value="1"/>
</dbReference>
<dbReference type="PANTHER" id="PTHR11614">
    <property type="entry name" value="PHOSPHOLIPASE-RELATED"/>
    <property type="match status" value="1"/>
</dbReference>
<name>A0A1M7YX70_9VIBR</name>
<dbReference type="STRING" id="1117707.VQ7734_02967"/>
<reference evidence="3" key="1">
    <citation type="submission" date="2016-12" db="EMBL/GenBank/DDBJ databases">
        <authorList>
            <person name="Rodrigo-Torres L."/>
            <person name="Arahal R.D."/>
            <person name="Lucena T."/>
        </authorList>
    </citation>
    <scope>NUCLEOTIDE SEQUENCE [LARGE SCALE GENOMIC DNA]</scope>
</reference>
<dbReference type="AlphaFoldDB" id="A0A1M7YX70"/>
<dbReference type="RefSeq" id="WP_143169350.1">
    <property type="nucleotide sequence ID" value="NZ_AP024897.1"/>
</dbReference>
<evidence type="ECO:0000259" key="1">
    <source>
        <dbReference type="Pfam" id="PF12146"/>
    </source>
</evidence>
<protein>
    <submittedName>
        <fullName evidence="2">Phospholipase YtpA</fullName>
        <ecNumber evidence="2">3.1.1.-</ecNumber>
    </submittedName>
</protein>
<dbReference type="InterPro" id="IPR022742">
    <property type="entry name" value="Hydrolase_4"/>
</dbReference>
<feature type="domain" description="Serine aminopeptidase S33" evidence="1">
    <location>
        <begin position="55"/>
        <end position="312"/>
    </location>
</feature>
<dbReference type="Gene3D" id="3.40.50.1820">
    <property type="entry name" value="alpha/beta hydrolase"/>
    <property type="match status" value="1"/>
</dbReference>
<dbReference type="GO" id="GO:0016787">
    <property type="term" value="F:hydrolase activity"/>
    <property type="evidence" value="ECO:0007669"/>
    <property type="project" value="UniProtKB-KW"/>
</dbReference>
<keyword evidence="3" id="KW-1185">Reference proteome</keyword>